<dbReference type="AlphaFoldDB" id="C4JFA9"/>
<dbReference type="VEuPathDB" id="FungiDB:UREG_02331"/>
<dbReference type="EMBL" id="CH476615">
    <property type="protein sequence ID" value="EEP77482.1"/>
    <property type="molecule type" value="Genomic_DNA"/>
</dbReference>
<evidence type="ECO:0000256" key="1">
    <source>
        <dbReference type="SAM" id="MobiDB-lite"/>
    </source>
</evidence>
<dbReference type="KEGG" id="ure:UREG_02331"/>
<dbReference type="Proteomes" id="UP000002058">
    <property type="component" value="Unassembled WGS sequence"/>
</dbReference>
<organism evidence="2 3">
    <name type="scientific">Uncinocarpus reesii (strain UAMH 1704)</name>
    <dbReference type="NCBI Taxonomy" id="336963"/>
    <lineage>
        <taxon>Eukaryota</taxon>
        <taxon>Fungi</taxon>
        <taxon>Dikarya</taxon>
        <taxon>Ascomycota</taxon>
        <taxon>Pezizomycotina</taxon>
        <taxon>Eurotiomycetes</taxon>
        <taxon>Eurotiomycetidae</taxon>
        <taxon>Onygenales</taxon>
        <taxon>Onygenaceae</taxon>
        <taxon>Uncinocarpus</taxon>
    </lineage>
</organism>
<name>C4JFA9_UNCRE</name>
<feature type="compositionally biased region" description="Low complexity" evidence="1">
    <location>
        <begin position="23"/>
        <end position="39"/>
    </location>
</feature>
<protein>
    <submittedName>
        <fullName evidence="2">Uncharacterized protein</fullName>
    </submittedName>
</protein>
<evidence type="ECO:0000313" key="2">
    <source>
        <dbReference type="EMBL" id="EEP77482.1"/>
    </source>
</evidence>
<gene>
    <name evidence="2" type="ORF">UREG_02331</name>
</gene>
<evidence type="ECO:0000313" key="3">
    <source>
        <dbReference type="Proteomes" id="UP000002058"/>
    </source>
</evidence>
<feature type="region of interest" description="Disordered" evidence="1">
    <location>
        <begin position="20"/>
        <end position="48"/>
    </location>
</feature>
<dbReference type="InParanoid" id="C4JFA9"/>
<keyword evidence="3" id="KW-1185">Reference proteome</keyword>
<sequence length="113" mass="12062">MASSAASGHLAVSIGLGSRATRRAFSSRSGPSRRGGQTREPQLRSQSWSKCLIAGPPPNIAQNDPGMALKRRFSSTNYGYVPLEIRGTSGTHRSTSYTFGNFYSGRLQALVGV</sequence>
<dbReference type="HOGENOM" id="CLU_2135383_0_0_1"/>
<accession>C4JFA9</accession>
<reference evidence="3" key="1">
    <citation type="journal article" date="2009" name="Genome Res.">
        <title>Comparative genomic analyses of the human fungal pathogens Coccidioides and their relatives.</title>
        <authorList>
            <person name="Sharpton T.J."/>
            <person name="Stajich J.E."/>
            <person name="Rounsley S.D."/>
            <person name="Gardner M.J."/>
            <person name="Wortman J.R."/>
            <person name="Jordar V.S."/>
            <person name="Maiti R."/>
            <person name="Kodira C.D."/>
            <person name="Neafsey D.E."/>
            <person name="Zeng Q."/>
            <person name="Hung C.-Y."/>
            <person name="McMahan C."/>
            <person name="Muszewska A."/>
            <person name="Grynberg M."/>
            <person name="Mandel M.A."/>
            <person name="Kellner E.M."/>
            <person name="Barker B.M."/>
            <person name="Galgiani J.N."/>
            <person name="Orbach M.J."/>
            <person name="Kirkland T.N."/>
            <person name="Cole G.T."/>
            <person name="Henn M.R."/>
            <person name="Birren B.W."/>
            <person name="Taylor J.W."/>
        </authorList>
    </citation>
    <scope>NUCLEOTIDE SEQUENCE [LARGE SCALE GENOMIC DNA]</scope>
    <source>
        <strain evidence="3">UAMH 1704</strain>
    </source>
</reference>
<dbReference type="RefSeq" id="XP_002542815.1">
    <property type="nucleotide sequence ID" value="XM_002542769.1"/>
</dbReference>
<dbReference type="GeneID" id="8439144"/>
<proteinExistence type="predicted"/>